<dbReference type="PANTHER" id="PTHR38886:SF1">
    <property type="entry name" value="NACHT-NTPASE AND P-LOOP NTPASES N-TERMINAL DOMAIN-CONTAINING PROTEIN"/>
    <property type="match status" value="1"/>
</dbReference>
<evidence type="ECO:0000313" key="3">
    <source>
        <dbReference type="Proteomes" id="UP000807469"/>
    </source>
</evidence>
<evidence type="ECO:0000259" key="1">
    <source>
        <dbReference type="Pfam" id="PF22893"/>
    </source>
</evidence>
<comment type="caution">
    <text evidence="2">The sequence shown here is derived from an EMBL/GenBank/DDBJ whole genome shotgun (WGS) entry which is preliminary data.</text>
</comment>
<dbReference type="InterPro" id="IPR054464">
    <property type="entry name" value="ULD_fung"/>
</dbReference>
<name>A0A9P6CUG4_9AGAR</name>
<gene>
    <name evidence="2" type="ORF">BDN70DRAFT_886891</name>
</gene>
<dbReference type="Proteomes" id="UP000807469">
    <property type="component" value="Unassembled WGS sequence"/>
</dbReference>
<evidence type="ECO:0000313" key="2">
    <source>
        <dbReference type="EMBL" id="KAF9472538.1"/>
    </source>
</evidence>
<dbReference type="PANTHER" id="PTHR38886">
    <property type="entry name" value="SESA DOMAIN-CONTAINING PROTEIN"/>
    <property type="match status" value="1"/>
</dbReference>
<dbReference type="AlphaFoldDB" id="A0A9P6CUG4"/>
<keyword evidence="3" id="KW-1185">Reference proteome</keyword>
<feature type="domain" description="Ubiquitin-like" evidence="1">
    <location>
        <begin position="215"/>
        <end position="295"/>
    </location>
</feature>
<dbReference type="EMBL" id="MU155524">
    <property type="protein sequence ID" value="KAF9472538.1"/>
    <property type="molecule type" value="Genomic_DNA"/>
</dbReference>
<organism evidence="2 3">
    <name type="scientific">Pholiota conissans</name>
    <dbReference type="NCBI Taxonomy" id="109636"/>
    <lineage>
        <taxon>Eukaryota</taxon>
        <taxon>Fungi</taxon>
        <taxon>Dikarya</taxon>
        <taxon>Basidiomycota</taxon>
        <taxon>Agaricomycotina</taxon>
        <taxon>Agaricomycetes</taxon>
        <taxon>Agaricomycetidae</taxon>
        <taxon>Agaricales</taxon>
        <taxon>Agaricineae</taxon>
        <taxon>Strophariaceae</taxon>
        <taxon>Pholiota</taxon>
    </lineage>
</organism>
<protein>
    <recommendedName>
        <fullName evidence="1">Ubiquitin-like domain-containing protein</fullName>
    </recommendedName>
</protein>
<reference evidence="2" key="1">
    <citation type="submission" date="2020-11" db="EMBL/GenBank/DDBJ databases">
        <authorList>
            <consortium name="DOE Joint Genome Institute"/>
            <person name="Ahrendt S."/>
            <person name="Riley R."/>
            <person name="Andreopoulos W."/>
            <person name="Labutti K."/>
            <person name="Pangilinan J."/>
            <person name="Ruiz-Duenas F.J."/>
            <person name="Barrasa J.M."/>
            <person name="Sanchez-Garcia M."/>
            <person name="Camarero S."/>
            <person name="Miyauchi S."/>
            <person name="Serrano A."/>
            <person name="Linde D."/>
            <person name="Babiker R."/>
            <person name="Drula E."/>
            <person name="Ayuso-Fernandez I."/>
            <person name="Pacheco R."/>
            <person name="Padilla G."/>
            <person name="Ferreira P."/>
            <person name="Barriuso J."/>
            <person name="Kellner H."/>
            <person name="Castanera R."/>
            <person name="Alfaro M."/>
            <person name="Ramirez L."/>
            <person name="Pisabarro A.G."/>
            <person name="Kuo A."/>
            <person name="Tritt A."/>
            <person name="Lipzen A."/>
            <person name="He G."/>
            <person name="Yan M."/>
            <person name="Ng V."/>
            <person name="Cullen D."/>
            <person name="Martin F."/>
            <person name="Rosso M.-N."/>
            <person name="Henrissat B."/>
            <person name="Hibbett D."/>
            <person name="Martinez A.T."/>
            <person name="Grigoriev I.V."/>
        </authorList>
    </citation>
    <scope>NUCLEOTIDE SEQUENCE</scope>
    <source>
        <strain evidence="2">CIRM-BRFM 674</strain>
    </source>
</reference>
<dbReference type="OrthoDB" id="3271094at2759"/>
<accession>A0A9P6CUG4</accession>
<dbReference type="Pfam" id="PF22893">
    <property type="entry name" value="ULD_2"/>
    <property type="match status" value="1"/>
</dbReference>
<sequence>MSDPTFFAGAHDFVVSGGTFSTQIINYNTFAYGEVNEGARTNPIPAPQQLNSTLAMVAPYDSSSFSDIVTAIGIVQSIYTALSDSAGSSFEHTCLINELRSFGDALSLVNSILQTTPISKSVRQDIEAETARCLRLLRKFWGHIKRYEVVPGGRWTVIWRKVTWAIWKDSEVKSFRRKLSYHERSIRLFLGGQDLALIHAIQRQPPRSVGHDLENGLILIDALGSRITLPMQFCFSEQELHITLTRLFNGKIGQDHIQRYDYSILTEDGKSIAMPHNWGAIVKKGRVIVMSVIVKKVGLKQKHANRQRNACPRCYETPIGVMPDDGWLQWYVIIIVLPTH</sequence>
<proteinExistence type="predicted"/>